<accession>A0A0D6DTR4</accession>
<sequence>MQEVNNMIEFSKMVMFSDVTTELEAVKQFIKTTDNIRMYQEKTIESDLTIKEIYLAIEEICKVISFIVPKEMNNTNKGMEIERINATYNIGRVLSMINTELSNYISMNDLWEEE</sequence>
<evidence type="ECO:0000313" key="1">
    <source>
        <dbReference type="EMBL" id="CEJ95847.1"/>
    </source>
</evidence>
<dbReference type="EMBL" id="LN680996">
    <property type="protein sequence ID" value="CEJ95847.1"/>
    <property type="molecule type" value="Genomic_DNA"/>
</dbReference>
<protein>
    <submittedName>
        <fullName evidence="1">Uncharacterized protein</fullName>
    </submittedName>
</protein>
<name>A0A0D6DTR4_9STAP</name>
<reference evidence="1" key="1">
    <citation type="submission" date="2014-11" db="EMBL/GenBank/DDBJ databases">
        <authorList>
            <person name="Wipf J."/>
        </authorList>
    </citation>
    <scope>NUCLEOTIDE SEQUENCE</scope>
    <source>
        <strain evidence="1">JW205</strain>
    </source>
</reference>
<proteinExistence type="predicted"/>
<organism evidence="1">
    <name type="scientific">Mammaliicoccus fleurettii</name>
    <dbReference type="NCBI Taxonomy" id="150056"/>
    <lineage>
        <taxon>Bacteria</taxon>
        <taxon>Bacillati</taxon>
        <taxon>Bacillota</taxon>
        <taxon>Bacilli</taxon>
        <taxon>Bacillales</taxon>
        <taxon>Staphylococcaceae</taxon>
        <taxon>Mammaliicoccus</taxon>
    </lineage>
</organism>
<reference evidence="1" key="2">
    <citation type="journal article" date="2015" name="Antimicrob. Agents Chemother.">
        <title>The new macrolide-lincosamide-streptogramin B resistance gene erm(45) is located within a genomic island in Staphylococcus fleurettii.</title>
        <authorList>
            <person name="Wipf J.R."/>
            <person name="Schwendener S."/>
            <person name="Nielsen J.B."/>
            <person name="Westh H."/>
            <person name="Perreten V."/>
        </authorList>
    </citation>
    <scope>NUCLEOTIDE SEQUENCE</scope>
    <source>
        <strain evidence="1">JW205</strain>
    </source>
</reference>
<dbReference type="AlphaFoldDB" id="A0A0D6DTR4"/>